<accession>A0A0L8GGX5</accession>
<reference evidence="6" key="1">
    <citation type="submission" date="2015-07" db="EMBL/GenBank/DDBJ databases">
        <title>MeaNS - Measles Nucleotide Surveillance Program.</title>
        <authorList>
            <person name="Tran T."/>
            <person name="Druce J."/>
        </authorList>
    </citation>
    <scope>NUCLEOTIDE SEQUENCE</scope>
    <source>
        <strain evidence="6">UCB-OBI-ISO-001</strain>
        <tissue evidence="6">Gonad</tissue>
    </source>
</reference>
<dbReference type="GO" id="GO:0005634">
    <property type="term" value="C:nucleus"/>
    <property type="evidence" value="ECO:0007669"/>
    <property type="project" value="UniProtKB-SubCell"/>
</dbReference>
<organism evidence="6">
    <name type="scientific">Octopus bimaculoides</name>
    <name type="common">California two-spotted octopus</name>
    <dbReference type="NCBI Taxonomy" id="37653"/>
    <lineage>
        <taxon>Eukaryota</taxon>
        <taxon>Metazoa</taxon>
        <taxon>Spiralia</taxon>
        <taxon>Lophotrochozoa</taxon>
        <taxon>Mollusca</taxon>
        <taxon>Cephalopoda</taxon>
        <taxon>Coleoidea</taxon>
        <taxon>Octopodiformes</taxon>
        <taxon>Octopoda</taxon>
        <taxon>Incirrata</taxon>
        <taxon>Octopodidae</taxon>
        <taxon>Octopus</taxon>
    </lineage>
</organism>
<dbReference type="Pfam" id="PF00447">
    <property type="entry name" value="HSF_DNA-bind"/>
    <property type="match status" value="1"/>
</dbReference>
<dbReference type="InterPro" id="IPR036388">
    <property type="entry name" value="WH-like_DNA-bd_sf"/>
</dbReference>
<evidence type="ECO:0000256" key="4">
    <source>
        <dbReference type="ARBA" id="ARBA00023242"/>
    </source>
</evidence>
<evidence type="ECO:0000256" key="1">
    <source>
        <dbReference type="ARBA" id="ARBA00004123"/>
    </source>
</evidence>
<dbReference type="InterPro" id="IPR000232">
    <property type="entry name" value="HSF_DNA-bd"/>
</dbReference>
<dbReference type="GO" id="GO:0003700">
    <property type="term" value="F:DNA-binding transcription factor activity"/>
    <property type="evidence" value="ECO:0007669"/>
    <property type="project" value="InterPro"/>
</dbReference>
<dbReference type="SUPFAM" id="SSF46785">
    <property type="entry name" value="Winged helix' DNA-binding domain"/>
    <property type="match status" value="1"/>
</dbReference>
<dbReference type="EMBL" id="KQ421853">
    <property type="protein sequence ID" value="KOF76198.1"/>
    <property type="molecule type" value="Genomic_DNA"/>
</dbReference>
<feature type="domain" description="HSF-type DNA-binding" evidence="5">
    <location>
        <begin position="35"/>
        <end position="75"/>
    </location>
</feature>
<dbReference type="AlphaFoldDB" id="A0A0L8GGX5"/>
<evidence type="ECO:0000256" key="3">
    <source>
        <dbReference type="ARBA" id="ARBA00023125"/>
    </source>
</evidence>
<evidence type="ECO:0000256" key="2">
    <source>
        <dbReference type="ARBA" id="ARBA00006403"/>
    </source>
</evidence>
<proteinExistence type="inferred from homology"/>
<protein>
    <recommendedName>
        <fullName evidence="5">HSF-type DNA-binding domain-containing protein</fullName>
    </recommendedName>
</protein>
<evidence type="ECO:0000259" key="5">
    <source>
        <dbReference type="Pfam" id="PF00447"/>
    </source>
</evidence>
<comment type="subcellular location">
    <subcellularLocation>
        <location evidence="1">Nucleus</location>
    </subcellularLocation>
</comment>
<dbReference type="STRING" id="37653.A0A0L8GGX5"/>
<dbReference type="InterPro" id="IPR036390">
    <property type="entry name" value="WH_DNA-bd_sf"/>
</dbReference>
<sequence>MAHVSLPYSMAVRTHASYGLSFTLSERPFVTSRDGFRKVINLEQGSLKTEKDNLQFQHNYFVKGKENLLELIKRKRQRLECYEEMEIYDP</sequence>
<keyword evidence="3" id="KW-0238">DNA-binding</keyword>
<gene>
    <name evidence="6" type="ORF">OCBIM_22033629mg</name>
</gene>
<keyword evidence="4" id="KW-0539">Nucleus</keyword>
<comment type="similarity">
    <text evidence="2">Belongs to the HSF family.</text>
</comment>
<evidence type="ECO:0000313" key="6">
    <source>
        <dbReference type="EMBL" id="KOF76198.1"/>
    </source>
</evidence>
<name>A0A0L8GGX5_OCTBM</name>
<dbReference type="GO" id="GO:0043565">
    <property type="term" value="F:sequence-specific DNA binding"/>
    <property type="evidence" value="ECO:0007669"/>
    <property type="project" value="InterPro"/>
</dbReference>
<dbReference type="Gene3D" id="1.10.10.10">
    <property type="entry name" value="Winged helix-like DNA-binding domain superfamily/Winged helix DNA-binding domain"/>
    <property type="match status" value="1"/>
</dbReference>
<dbReference type="OrthoDB" id="60033at2759"/>